<keyword evidence="6" id="KW-0227">DNA damage</keyword>
<keyword evidence="15" id="KW-1185">Reference proteome</keyword>
<evidence type="ECO:0000256" key="7">
    <source>
        <dbReference type="ARBA" id="ARBA00022801"/>
    </source>
</evidence>
<evidence type="ECO:0000256" key="3">
    <source>
        <dbReference type="ARBA" id="ARBA00022457"/>
    </source>
</evidence>
<evidence type="ECO:0000313" key="15">
    <source>
        <dbReference type="Proteomes" id="UP001566476"/>
    </source>
</evidence>
<evidence type="ECO:0000256" key="10">
    <source>
        <dbReference type="ARBA" id="ARBA00035861"/>
    </source>
</evidence>
<evidence type="ECO:0000256" key="9">
    <source>
        <dbReference type="ARBA" id="ARBA00023204"/>
    </source>
</evidence>
<dbReference type="Gene3D" id="3.90.79.10">
    <property type="entry name" value="Nucleoside Triphosphate Pyrophosphohydrolase"/>
    <property type="match status" value="1"/>
</dbReference>
<evidence type="ECO:0000256" key="4">
    <source>
        <dbReference type="ARBA" id="ARBA00022705"/>
    </source>
</evidence>
<dbReference type="InterPro" id="IPR047127">
    <property type="entry name" value="MutT-like"/>
</dbReference>
<evidence type="ECO:0000256" key="2">
    <source>
        <dbReference type="ARBA" id="ARBA00005582"/>
    </source>
</evidence>
<name>A0ABV4IBK9_9ACTN</name>
<keyword evidence="3" id="KW-0515">Mutator protein</keyword>
<keyword evidence="5" id="KW-0479">Metal-binding</keyword>
<keyword evidence="9" id="KW-0234">DNA repair</keyword>
<evidence type="ECO:0000256" key="1">
    <source>
        <dbReference type="ARBA" id="ARBA00001946"/>
    </source>
</evidence>
<evidence type="ECO:0000259" key="13">
    <source>
        <dbReference type="PROSITE" id="PS51462"/>
    </source>
</evidence>
<comment type="similarity">
    <text evidence="2 12">Belongs to the Nudix hydrolase family.</text>
</comment>
<dbReference type="InterPro" id="IPR020476">
    <property type="entry name" value="Nudix_hydrolase"/>
</dbReference>
<dbReference type="SUPFAM" id="SSF55811">
    <property type="entry name" value="Nudix"/>
    <property type="match status" value="1"/>
</dbReference>
<comment type="caution">
    <text evidence="14">The sequence shown here is derived from an EMBL/GenBank/DDBJ whole genome shotgun (WGS) entry which is preliminary data.</text>
</comment>
<dbReference type="Pfam" id="PF00293">
    <property type="entry name" value="NUDIX"/>
    <property type="match status" value="1"/>
</dbReference>
<dbReference type="InterPro" id="IPR015797">
    <property type="entry name" value="NUDIX_hydrolase-like_dom_sf"/>
</dbReference>
<dbReference type="PANTHER" id="PTHR47707">
    <property type="entry name" value="8-OXO-DGTP DIPHOSPHATASE"/>
    <property type="match status" value="1"/>
</dbReference>
<dbReference type="EC" id="3.6.1.55" evidence="11"/>
<dbReference type="PANTHER" id="PTHR47707:SF1">
    <property type="entry name" value="NUDIX HYDROLASE FAMILY PROTEIN"/>
    <property type="match status" value="1"/>
</dbReference>
<dbReference type="EMBL" id="JBGGTQ010000016">
    <property type="protein sequence ID" value="MEZ0494651.1"/>
    <property type="molecule type" value="Genomic_DNA"/>
</dbReference>
<gene>
    <name evidence="14" type="ORF">AB2L28_20635</name>
</gene>
<dbReference type="PRINTS" id="PR00502">
    <property type="entry name" value="NUDIXFAMILY"/>
</dbReference>
<sequence length="151" mass="16876">MSVCLASPVHTVAVAVGILIHDARVLLALRSADRRAYPAMWALPGGHVEPGESEPEALRRELHEELGITVLDCEDAPTSRLHLTHDAPGTELHLSTWRVRTWSGQPRNTCPDEHDRLAWFSTDELEQLPWAHPEHQQMLSDMLSDPTLQAT</sequence>
<evidence type="ECO:0000256" key="6">
    <source>
        <dbReference type="ARBA" id="ARBA00022763"/>
    </source>
</evidence>
<dbReference type="Proteomes" id="UP001566476">
    <property type="component" value="Unassembled WGS sequence"/>
</dbReference>
<evidence type="ECO:0000256" key="12">
    <source>
        <dbReference type="RuleBase" id="RU003476"/>
    </source>
</evidence>
<keyword evidence="8" id="KW-0460">Magnesium</keyword>
<dbReference type="RefSeq" id="WP_370720883.1">
    <property type="nucleotide sequence ID" value="NZ_JBGGTQ010000016.1"/>
</dbReference>
<keyword evidence="7 12" id="KW-0378">Hydrolase</keyword>
<dbReference type="CDD" id="cd03425">
    <property type="entry name" value="NUDIX_MutT_NudA_like"/>
    <property type="match status" value="1"/>
</dbReference>
<dbReference type="PROSITE" id="PS00893">
    <property type="entry name" value="NUDIX_BOX"/>
    <property type="match status" value="1"/>
</dbReference>
<organism evidence="14 15">
    <name type="scientific">Kineococcus mangrovi</name>
    <dbReference type="NCBI Taxonomy" id="1660183"/>
    <lineage>
        <taxon>Bacteria</taxon>
        <taxon>Bacillati</taxon>
        <taxon>Actinomycetota</taxon>
        <taxon>Actinomycetes</taxon>
        <taxon>Kineosporiales</taxon>
        <taxon>Kineosporiaceae</taxon>
        <taxon>Kineococcus</taxon>
    </lineage>
</organism>
<dbReference type="PROSITE" id="PS51462">
    <property type="entry name" value="NUDIX"/>
    <property type="match status" value="1"/>
</dbReference>
<evidence type="ECO:0000256" key="5">
    <source>
        <dbReference type="ARBA" id="ARBA00022723"/>
    </source>
</evidence>
<evidence type="ECO:0000313" key="14">
    <source>
        <dbReference type="EMBL" id="MEZ0494651.1"/>
    </source>
</evidence>
<comment type="cofactor">
    <cofactor evidence="1">
        <name>Mg(2+)</name>
        <dbReference type="ChEBI" id="CHEBI:18420"/>
    </cofactor>
</comment>
<evidence type="ECO:0000256" key="8">
    <source>
        <dbReference type="ARBA" id="ARBA00022842"/>
    </source>
</evidence>
<reference evidence="14 15" key="1">
    <citation type="submission" date="2024-07" db="EMBL/GenBank/DDBJ databases">
        <authorList>
            <person name="Thanompreechachai J."/>
            <person name="Duangmal K."/>
        </authorList>
    </citation>
    <scope>NUCLEOTIDE SEQUENCE [LARGE SCALE GENOMIC DNA]</scope>
    <source>
        <strain evidence="14 15">TBRC 1896</strain>
    </source>
</reference>
<accession>A0ABV4IBK9</accession>
<feature type="domain" description="Nudix hydrolase" evidence="13">
    <location>
        <begin position="9"/>
        <end position="144"/>
    </location>
</feature>
<proteinExistence type="inferred from homology"/>
<dbReference type="GO" id="GO:0016787">
    <property type="term" value="F:hydrolase activity"/>
    <property type="evidence" value="ECO:0007669"/>
    <property type="project" value="UniProtKB-KW"/>
</dbReference>
<evidence type="ECO:0000256" key="11">
    <source>
        <dbReference type="ARBA" id="ARBA00038905"/>
    </source>
</evidence>
<dbReference type="InterPro" id="IPR000086">
    <property type="entry name" value="NUDIX_hydrolase_dom"/>
</dbReference>
<protein>
    <recommendedName>
        <fullName evidence="11">8-oxo-dGTP diphosphatase</fullName>
        <ecNumber evidence="11">3.6.1.55</ecNumber>
    </recommendedName>
</protein>
<comment type="catalytic activity">
    <reaction evidence="10">
        <text>8-oxo-dGTP + H2O = 8-oxo-dGMP + diphosphate + H(+)</text>
        <dbReference type="Rhea" id="RHEA:31575"/>
        <dbReference type="ChEBI" id="CHEBI:15377"/>
        <dbReference type="ChEBI" id="CHEBI:15378"/>
        <dbReference type="ChEBI" id="CHEBI:33019"/>
        <dbReference type="ChEBI" id="CHEBI:63224"/>
        <dbReference type="ChEBI" id="CHEBI:77896"/>
        <dbReference type="EC" id="3.6.1.55"/>
    </reaction>
</comment>
<dbReference type="InterPro" id="IPR020084">
    <property type="entry name" value="NUDIX_hydrolase_CS"/>
</dbReference>
<keyword evidence="4" id="KW-0235">DNA replication</keyword>